<dbReference type="OrthoDB" id="5950997at2759"/>
<feature type="compositionally biased region" description="Acidic residues" evidence="1">
    <location>
        <begin position="10"/>
        <end position="22"/>
    </location>
</feature>
<dbReference type="Gene3D" id="1.25.40.10">
    <property type="entry name" value="Tetratricopeptide repeat domain"/>
    <property type="match status" value="1"/>
</dbReference>
<dbReference type="SUPFAM" id="SSF51126">
    <property type="entry name" value="Pectin lyase-like"/>
    <property type="match status" value="2"/>
</dbReference>
<name>F0YDX5_AURAN</name>
<accession>F0YDX5</accession>
<dbReference type="SUPFAM" id="SSF48452">
    <property type="entry name" value="TPR-like"/>
    <property type="match status" value="1"/>
</dbReference>
<feature type="region of interest" description="Disordered" evidence="1">
    <location>
        <begin position="2453"/>
        <end position="2494"/>
    </location>
</feature>
<feature type="transmembrane region" description="Helical" evidence="2">
    <location>
        <begin position="2085"/>
        <end position="2103"/>
    </location>
</feature>
<feature type="compositionally biased region" description="Basic and acidic residues" evidence="1">
    <location>
        <begin position="749"/>
        <end position="758"/>
    </location>
</feature>
<feature type="transmembrane region" description="Helical" evidence="2">
    <location>
        <begin position="2059"/>
        <end position="2078"/>
    </location>
</feature>
<dbReference type="InterPro" id="IPR006626">
    <property type="entry name" value="PbH1"/>
</dbReference>
<gene>
    <name evidence="4" type="ORF">AURANDRAFT_65351</name>
</gene>
<evidence type="ECO:0000256" key="2">
    <source>
        <dbReference type="SAM" id="Phobius"/>
    </source>
</evidence>
<dbReference type="PROSITE" id="PS51379">
    <property type="entry name" value="4FE4S_FER_2"/>
    <property type="match status" value="1"/>
</dbReference>
<feature type="transmembrane region" description="Helical" evidence="2">
    <location>
        <begin position="2142"/>
        <end position="2163"/>
    </location>
</feature>
<feature type="domain" description="4Fe-4S ferredoxin-type" evidence="3">
    <location>
        <begin position="810"/>
        <end position="842"/>
    </location>
</feature>
<evidence type="ECO:0000256" key="1">
    <source>
        <dbReference type="SAM" id="MobiDB-lite"/>
    </source>
</evidence>
<dbReference type="RefSeq" id="XP_009038591.1">
    <property type="nucleotide sequence ID" value="XM_009040343.1"/>
</dbReference>
<dbReference type="SMART" id="SM00710">
    <property type="entry name" value="PbH1"/>
    <property type="match status" value="12"/>
</dbReference>
<dbReference type="InterPro" id="IPR011990">
    <property type="entry name" value="TPR-like_helical_dom_sf"/>
</dbReference>
<dbReference type="Proteomes" id="UP000002729">
    <property type="component" value="Unassembled WGS sequence"/>
</dbReference>
<keyword evidence="2" id="KW-1133">Transmembrane helix</keyword>
<feature type="transmembrane region" description="Helical" evidence="2">
    <location>
        <begin position="1998"/>
        <end position="2018"/>
    </location>
</feature>
<sequence>MESANPDAPAADDADGDDAFSFDDDEDAALAAVVDDLAMEPDEHRVPSVAELEKRFGAEFVANLRSPDELIAEAVLRNAGGAPDEALACAAAAVRTHDLCGAADERFRFACHDRRLGVQMMAVFLRVKAPASSARWELLARVKSGLGGGAPFTVSPVTHPRLDVLGGGDRDTKDLEPWTDDDGPLPLDALLFPGAAPAWVAADLPRLVVVEETLDGGAVGGGLAVELGRCRRGGNGAVIEVLYAATEAGDLAHGDDGPFLPRAEAARQLLVASDARDEWPPRTVKAPAAVVRALARRLEGARASLRTAACVRLRDGFRDRNDRGEDARERCSLRALRDGLRAAYVGRLGGDDDLDPVARAAARKAAGNDAFGAGAHDVALKRWGEAAELLDAHGDPAGLLPSLHANRAEACLRLGRHREAARFATDALALDPGHAKARLRRCRALKARGKIQDALADAQTVVDAGGDAAARRAATALRDELASLARTNAPTLRVPEDFGTFSAACASAEASSTGALIVLAPRKYDEAASLRGCAAGELRVVVDGDAHAEVRALKVSGARVSLDRILVTGGAAVAETAGAVTFRRCILSNGNGAALETRGADVALESSVVEHARDGVLVHGGAFRLSGSTVQYCYCDGVSAHVRVVVEDVVIKDCGGRGLTSTVRFDPFVRRGANNIQADPEFDEADGQRAAAARAAADPAALRQREVDEARHGLRTAADEPESLMAALEGAIAAGIPADDADMARARRDLQRHAARRDDDDDDAAAGELPGVLPEPQVPRLFVDRRGRACAAHARWDCESYAADYPALYTAADADEIAAACPLACGRCSAACPAGRANFTASDYDGLKAILDAEACADVTISGRVVVRATASSTGAGLLVRSGCDVVLRGATGFETIDGAGRHRALRAVGDLTLRRLRVVDSVVTQPEPGEDEPRGGAIRADGDVRAWHCEFRNCSAGTYTNTNGMVFWEWWTVTRGLGGAIFSLADVAVGFTNFTGCRADDGGGAIHAYMADVAIRPGSGFFGNVGTAGGAVHHSSYGALDAGDADDERCATGPPLRFVGNAAVAEDDYEDDILSGGAIHSSGCSVKLANVRAARNAAANDGGFLDWAPYYVCAAYPARPFATVADAVFEDHAARGGGQNGNGGVLRFVGPAYYWWVWIEPAVTLSRVVVDGAAARRGGFVHSTSATLAVEDVTVVATAASKSGGGFHVESGVATFSRAGLAGLSAEEGGAAFFDEGAVATFAGANATACAADSGGCFYVAGAAAVEFAGGALTGCSASAGGALFVTGDASVSLADAFAASASATYTGGFAHLSDGTIDGAGTTRVAGSSAEGGAGIYVADGAYGRLRGVAFAGGEALQGAVLYCAVSATCDLRDARSSANVATHEGALLYAERSAVVAIDGVLSAGDAAPTAIFGLTTGASLTLSNATINFPNVVCCCVSAVGAARLVLADVRIADAFSKTAGAAIFADFTKVVLRGVTVDGAVDATGAAIDVVDSTLDAVNASVVFSTTSLGAAALSLRGSSATLRNCSLVGNAAVAGDGGAASIALSHLVADGLAVLANACDGDGGGVHAEAATLALRGSVVAGNAAGGSGGGVWLDGSSLELRNSSLSRNFAAVDGGGAALVRGAALSSAGAAVVEGNEASSGSGGGLNASNASVMFAAPGDQIRGNAAPRGGGGAAFYDVRDTREPRLPPGTRGNDALYGPRLATGVTALGFVRSAYREASGVVFNASVEARVLDLYGSVVATSDGESVLLDVEGAELTGDSKGFTVAGRAVFRGVTLTRAPNASLTLRAEVVGAAPRLEAAAAVVLRACVAGEYVATNALSGTSTCLVCAAGSVSFAPSESCAACPKHATCAGGRRLVPDRGYWRSRRDSLNVVRCKENYCRSVDLLDEAPRDDVRAPSGACAGKHAGPRCARCERHHYFDGATLKCAKCSARKTRSLWVALAVVAACVAAGAAAARWVLAWLRRRFAGSKDVFEDISARWMPWLVPKLKILLVTLQIVGSFQETFAAVSFPELFSSLLKRLRVLGLDPTTFLAAGTACDRPGWDYLFRLELFTALPVALLASLFAIYHLLKRRHGSALLEVVALVALVTVHVLLFCDDDFGGEPAGSPLADSSWLAADYAVSCRSRRYAVHRVYAIFCIFIYPVGVPAVFLALLLSVRDRVTARDYDVFVRNVLKGGDDVLAVSSAQVGGKGPESPAELRFRENYASKSSARRRSTVFSRRYETGLKVYGAAEEYVRVRSSLGALRSPESPGNTREAADACLATLGENILTSHREIDPACAHLAFLFSEYAPRCWYFEVAECLRRISLTGFLVVYDDESIGKIYTASMLSLAFAVVYAYLSPYGDDSTNRFATAMQCVIFLQLFLTIMLYAETHIDDDDVRAGWPPRRFGVIMVVLSVASGPLAAIVEACIEARLEGVTFLGCLRPVWALRRTLSGGDASTANPLHDGVELKGTRRNGASREKEGAARLETRSGKRKNGAEKKDGEPSDIAIYDVYQGGREQAIL</sequence>
<evidence type="ECO:0000313" key="4">
    <source>
        <dbReference type="EMBL" id="EGB06846.1"/>
    </source>
</evidence>
<dbReference type="InterPro" id="IPR019734">
    <property type="entry name" value="TPR_rpt"/>
</dbReference>
<feature type="region of interest" description="Disordered" evidence="1">
    <location>
        <begin position="749"/>
        <end position="773"/>
    </location>
</feature>
<keyword evidence="2" id="KW-0472">Membrane</keyword>
<reference evidence="4 5" key="1">
    <citation type="journal article" date="2011" name="Proc. Natl. Acad. Sci. U.S.A.">
        <title>Niche of harmful alga Aureococcus anophagefferens revealed through ecogenomics.</title>
        <authorList>
            <person name="Gobler C.J."/>
            <person name="Berry D.L."/>
            <person name="Dyhrman S.T."/>
            <person name="Wilhelm S.W."/>
            <person name="Salamov A."/>
            <person name="Lobanov A.V."/>
            <person name="Zhang Y."/>
            <person name="Collier J.L."/>
            <person name="Wurch L.L."/>
            <person name="Kustka A.B."/>
            <person name="Dill B.D."/>
            <person name="Shah M."/>
            <person name="VerBerkmoes N.C."/>
            <person name="Kuo A."/>
            <person name="Terry A."/>
            <person name="Pangilinan J."/>
            <person name="Lindquist E.A."/>
            <person name="Lucas S."/>
            <person name="Paulsen I.T."/>
            <person name="Hattenrath-Lehmann T.K."/>
            <person name="Talmage S.C."/>
            <person name="Walker E.A."/>
            <person name="Koch F."/>
            <person name="Burson A.M."/>
            <person name="Marcoval M.A."/>
            <person name="Tang Y.Z."/>
            <person name="Lecleir G.R."/>
            <person name="Coyne K.J."/>
            <person name="Berg G.M."/>
            <person name="Bertrand E.M."/>
            <person name="Saito M.A."/>
            <person name="Gladyshev V.N."/>
            <person name="Grigoriev I.V."/>
        </authorList>
    </citation>
    <scope>NUCLEOTIDE SEQUENCE [LARGE SCALE GENOMIC DNA]</scope>
    <source>
        <strain evidence="5">CCMP 1984</strain>
    </source>
</reference>
<dbReference type="eggNOG" id="ENOG502S176">
    <property type="taxonomic scope" value="Eukaryota"/>
</dbReference>
<dbReference type="InterPro" id="IPR017896">
    <property type="entry name" value="4Fe4S_Fe-S-bd"/>
</dbReference>
<feature type="compositionally biased region" description="Basic and acidic residues" evidence="1">
    <location>
        <begin position="2455"/>
        <end position="2494"/>
    </location>
</feature>
<proteinExistence type="predicted"/>
<feature type="transmembrane region" description="Helical" evidence="2">
    <location>
        <begin position="1945"/>
        <end position="1967"/>
    </location>
</feature>
<dbReference type="PANTHER" id="PTHR11319">
    <property type="entry name" value="G PROTEIN-COUPLED RECEPTOR-RELATED"/>
    <property type="match status" value="1"/>
</dbReference>
<dbReference type="GeneID" id="20225291"/>
<feature type="transmembrane region" description="Helical" evidence="2">
    <location>
        <begin position="2329"/>
        <end position="2348"/>
    </location>
</feature>
<feature type="region of interest" description="Disordered" evidence="1">
    <location>
        <begin position="1"/>
        <end position="22"/>
    </location>
</feature>
<keyword evidence="2" id="KW-0812">Transmembrane</keyword>
<protein>
    <recommendedName>
        <fullName evidence="3">4Fe-4S ferredoxin-type domain-containing protein</fullName>
    </recommendedName>
</protein>
<feature type="transmembrane region" description="Helical" evidence="2">
    <location>
        <begin position="2360"/>
        <end position="2379"/>
    </location>
</feature>
<dbReference type="InterPro" id="IPR011050">
    <property type="entry name" value="Pectin_lyase_fold/virulence"/>
</dbReference>
<keyword evidence="5" id="KW-1185">Reference proteome</keyword>
<dbReference type="PANTHER" id="PTHR11319:SF35">
    <property type="entry name" value="OUTER MEMBRANE PROTEIN PMPC-RELATED"/>
    <property type="match status" value="1"/>
</dbReference>
<feature type="transmembrane region" description="Helical" evidence="2">
    <location>
        <begin position="2399"/>
        <end position="2419"/>
    </location>
</feature>
<evidence type="ECO:0000259" key="3">
    <source>
        <dbReference type="PROSITE" id="PS51379"/>
    </source>
</evidence>
<evidence type="ECO:0000313" key="5">
    <source>
        <dbReference type="Proteomes" id="UP000002729"/>
    </source>
</evidence>
<dbReference type="InParanoid" id="F0YDX5"/>
<organism evidence="5">
    <name type="scientific">Aureococcus anophagefferens</name>
    <name type="common">Harmful bloom alga</name>
    <dbReference type="NCBI Taxonomy" id="44056"/>
    <lineage>
        <taxon>Eukaryota</taxon>
        <taxon>Sar</taxon>
        <taxon>Stramenopiles</taxon>
        <taxon>Ochrophyta</taxon>
        <taxon>Pelagophyceae</taxon>
        <taxon>Pelagomonadales</taxon>
        <taxon>Pelagomonadaceae</taxon>
        <taxon>Aureococcus</taxon>
    </lineage>
</organism>
<dbReference type="EMBL" id="GL833133">
    <property type="protein sequence ID" value="EGB06846.1"/>
    <property type="molecule type" value="Genomic_DNA"/>
</dbReference>
<dbReference type="SMART" id="SM00028">
    <property type="entry name" value="TPR"/>
    <property type="match status" value="2"/>
</dbReference>
<dbReference type="KEGG" id="aaf:AURANDRAFT_65351"/>